<sequence length="43" mass="5230">MTIDEIINGLFKYNDVKIFLKFCIYSLLPYFITLFLYIFCSYC</sequence>
<organism evidence="2 3">
    <name type="scientific">Heterorhabditis bacteriophora</name>
    <name type="common">Entomopathogenic nematode worm</name>
    <dbReference type="NCBI Taxonomy" id="37862"/>
    <lineage>
        <taxon>Eukaryota</taxon>
        <taxon>Metazoa</taxon>
        <taxon>Ecdysozoa</taxon>
        <taxon>Nematoda</taxon>
        <taxon>Chromadorea</taxon>
        <taxon>Rhabditida</taxon>
        <taxon>Rhabditina</taxon>
        <taxon>Rhabditomorpha</taxon>
        <taxon>Strongyloidea</taxon>
        <taxon>Heterorhabditidae</taxon>
        <taxon>Heterorhabditis</taxon>
    </lineage>
</organism>
<keyword evidence="2" id="KW-1185">Reference proteome</keyword>
<keyword evidence="1" id="KW-1133">Transmembrane helix</keyword>
<reference evidence="3" key="1">
    <citation type="submission" date="2016-11" db="UniProtKB">
        <authorList>
            <consortium name="WormBaseParasite"/>
        </authorList>
    </citation>
    <scope>IDENTIFICATION</scope>
</reference>
<dbReference type="WBParaSite" id="Hba_05285">
    <property type="protein sequence ID" value="Hba_05285"/>
    <property type="gene ID" value="Hba_05285"/>
</dbReference>
<evidence type="ECO:0000256" key="1">
    <source>
        <dbReference type="SAM" id="Phobius"/>
    </source>
</evidence>
<evidence type="ECO:0000313" key="3">
    <source>
        <dbReference type="WBParaSite" id="Hba_05285"/>
    </source>
</evidence>
<dbReference type="Proteomes" id="UP000095283">
    <property type="component" value="Unplaced"/>
</dbReference>
<evidence type="ECO:0000313" key="2">
    <source>
        <dbReference type="Proteomes" id="UP000095283"/>
    </source>
</evidence>
<keyword evidence="1" id="KW-0472">Membrane</keyword>
<keyword evidence="1" id="KW-0812">Transmembrane</keyword>
<feature type="transmembrane region" description="Helical" evidence="1">
    <location>
        <begin position="18"/>
        <end position="40"/>
    </location>
</feature>
<dbReference type="AlphaFoldDB" id="A0A1I7WJY7"/>
<name>A0A1I7WJY7_HETBA</name>
<protein>
    <submittedName>
        <fullName evidence="3">Uncharacterized protein</fullName>
    </submittedName>
</protein>
<accession>A0A1I7WJY7</accession>
<proteinExistence type="predicted"/>